<feature type="domain" description="N-acetyltransferase" evidence="6">
    <location>
        <begin position="9"/>
        <end position="154"/>
    </location>
</feature>
<dbReference type="InterPro" id="IPR043690">
    <property type="entry name" value="RimI"/>
</dbReference>
<dbReference type="InterPro" id="IPR050680">
    <property type="entry name" value="YpeA/RimI_acetyltransf"/>
</dbReference>
<proteinExistence type="inferred from homology"/>
<evidence type="ECO:0000259" key="6">
    <source>
        <dbReference type="PROSITE" id="PS51186"/>
    </source>
</evidence>
<dbReference type="EMBL" id="CACVAY010000084">
    <property type="protein sequence ID" value="CAA6817666.1"/>
    <property type="molecule type" value="Genomic_DNA"/>
</dbReference>
<keyword evidence="3 5" id="KW-0808">Transferase</keyword>
<feature type="active site" description="Proton acceptor" evidence="5">
    <location>
        <position position="110"/>
    </location>
</feature>
<evidence type="ECO:0000313" key="7">
    <source>
        <dbReference type="EMBL" id="CAA6817666.1"/>
    </source>
</evidence>
<dbReference type="InterPro" id="IPR016181">
    <property type="entry name" value="Acyl_CoA_acyltransferase"/>
</dbReference>
<feature type="active site" description="Proton donor" evidence="5">
    <location>
        <position position="122"/>
    </location>
</feature>
<dbReference type="NCBIfam" id="TIGR01575">
    <property type="entry name" value="rimI"/>
    <property type="match status" value="1"/>
</dbReference>
<keyword evidence="2 5" id="KW-0963">Cytoplasm</keyword>
<evidence type="ECO:0000256" key="4">
    <source>
        <dbReference type="ARBA" id="ARBA00023315"/>
    </source>
</evidence>
<gene>
    <name evidence="5" type="primary">rimI</name>
    <name evidence="7" type="ORF">HELGO_WM4857</name>
</gene>
<name>A0A6S6TRI1_9GAMM</name>
<comment type="caution">
    <text evidence="5">Lacks conserved residue(s) required for the propagation of feature annotation.</text>
</comment>
<dbReference type="InterPro" id="IPR000182">
    <property type="entry name" value="GNAT_dom"/>
</dbReference>
<comment type="catalytic activity">
    <reaction evidence="5">
        <text>N-terminal L-alanyl-[ribosomal protein bS18] + acetyl-CoA = N-terminal N(alpha)-acetyl-L-alanyl-[ribosomal protein bS18] + CoA + H(+)</text>
        <dbReference type="Rhea" id="RHEA:43756"/>
        <dbReference type="Rhea" id="RHEA-COMP:10676"/>
        <dbReference type="Rhea" id="RHEA-COMP:10677"/>
        <dbReference type="ChEBI" id="CHEBI:15378"/>
        <dbReference type="ChEBI" id="CHEBI:57287"/>
        <dbReference type="ChEBI" id="CHEBI:57288"/>
        <dbReference type="ChEBI" id="CHEBI:64718"/>
        <dbReference type="ChEBI" id="CHEBI:83683"/>
        <dbReference type="EC" id="2.3.1.266"/>
    </reaction>
</comment>
<protein>
    <recommendedName>
        <fullName evidence="5">[Ribosomal protein bS18]-alanine N-acetyltransferase</fullName>
        <ecNumber evidence="5">2.3.1.266</ecNumber>
    </recommendedName>
</protein>
<dbReference type="Gene3D" id="3.40.630.30">
    <property type="match status" value="1"/>
</dbReference>
<dbReference type="SUPFAM" id="SSF55729">
    <property type="entry name" value="Acyl-CoA N-acyltransferases (Nat)"/>
    <property type="match status" value="1"/>
</dbReference>
<dbReference type="Pfam" id="PF00583">
    <property type="entry name" value="Acetyltransf_1"/>
    <property type="match status" value="1"/>
</dbReference>
<dbReference type="GO" id="GO:0005737">
    <property type="term" value="C:cytoplasm"/>
    <property type="evidence" value="ECO:0007669"/>
    <property type="project" value="UniProtKB-SubCell"/>
</dbReference>
<dbReference type="PANTHER" id="PTHR43420">
    <property type="entry name" value="ACETYLTRANSFERASE"/>
    <property type="match status" value="1"/>
</dbReference>
<dbReference type="PANTHER" id="PTHR43420:SF51">
    <property type="entry name" value="PEPTIDYL-LYSINE N-ACETYLTRANSFERASE YIAC"/>
    <property type="match status" value="1"/>
</dbReference>
<dbReference type="GO" id="GO:0008999">
    <property type="term" value="F:protein-N-terminal-alanine acetyltransferase activity"/>
    <property type="evidence" value="ECO:0007669"/>
    <property type="project" value="UniProtKB-UniRule"/>
</dbReference>
<dbReference type="CDD" id="cd04301">
    <property type="entry name" value="NAT_SF"/>
    <property type="match status" value="1"/>
</dbReference>
<dbReference type="AlphaFoldDB" id="A0A6S6TRI1"/>
<comment type="similarity">
    <text evidence="1 5">Belongs to the acetyltransferase family. RimI subfamily.</text>
</comment>
<evidence type="ECO:0000256" key="2">
    <source>
        <dbReference type="ARBA" id="ARBA00022490"/>
    </source>
</evidence>
<evidence type="ECO:0000256" key="5">
    <source>
        <dbReference type="HAMAP-Rule" id="MF_02210"/>
    </source>
</evidence>
<dbReference type="InterPro" id="IPR006464">
    <property type="entry name" value="AcTrfase_RimI/Ard1"/>
</dbReference>
<comment type="function">
    <text evidence="5">Acetylates the N-terminal alanine of ribosomal protein bS18.</text>
</comment>
<evidence type="ECO:0000256" key="3">
    <source>
        <dbReference type="ARBA" id="ARBA00022679"/>
    </source>
</evidence>
<evidence type="ECO:0000256" key="1">
    <source>
        <dbReference type="ARBA" id="ARBA00005395"/>
    </source>
</evidence>
<dbReference type="PROSITE" id="PS51186">
    <property type="entry name" value="GNAT"/>
    <property type="match status" value="1"/>
</dbReference>
<accession>A0A6S6TRI1</accession>
<reference evidence="7" key="1">
    <citation type="submission" date="2020-01" db="EMBL/GenBank/DDBJ databases">
        <authorList>
            <person name="Meier V. D."/>
            <person name="Meier V D."/>
        </authorList>
    </citation>
    <scope>NUCLEOTIDE SEQUENCE</scope>
    <source>
        <strain evidence="7">HLG_WM_MAG_07</strain>
    </source>
</reference>
<comment type="subcellular location">
    <subcellularLocation>
        <location evidence="5">Cytoplasm</location>
    </subcellularLocation>
</comment>
<dbReference type="HAMAP" id="MF_02210">
    <property type="entry name" value="RimI"/>
    <property type="match status" value="1"/>
</dbReference>
<keyword evidence="4 5" id="KW-0012">Acyltransferase</keyword>
<sequence length="162" mass="18513">MITINPESLSLRALQTSDIPIVMEIELRAYPHPWTDGIFNDCLRVGYSCWVYEHQDTIIGYLILSLVVDEMHILNICIDPKYQAQGLGKQLLEEAEAIGQEKTAKEVFLEVRPSNTAALLLYQDFGYNQIGLRKNYYPATNGREDAIVMAKTLFENYFSESE</sequence>
<dbReference type="EC" id="2.3.1.266" evidence="5"/>
<organism evidence="7">
    <name type="scientific">uncultured Thiotrichaceae bacterium</name>
    <dbReference type="NCBI Taxonomy" id="298394"/>
    <lineage>
        <taxon>Bacteria</taxon>
        <taxon>Pseudomonadati</taxon>
        <taxon>Pseudomonadota</taxon>
        <taxon>Gammaproteobacteria</taxon>
        <taxon>Thiotrichales</taxon>
        <taxon>Thiotrichaceae</taxon>
        <taxon>environmental samples</taxon>
    </lineage>
</organism>
<feature type="binding site" evidence="5">
    <location>
        <position position="115"/>
    </location>
    <ligand>
        <name>acetyl-CoA</name>
        <dbReference type="ChEBI" id="CHEBI:57288"/>
    </ligand>
</feature>